<feature type="transmembrane region" description="Helical" evidence="32">
    <location>
        <begin position="7"/>
        <end position="29"/>
    </location>
</feature>
<evidence type="ECO:0000256" key="5">
    <source>
        <dbReference type="ARBA" id="ARBA00001892"/>
    </source>
</evidence>
<comment type="subcellular location">
    <subcellularLocation>
        <location evidence="6">Apical cell membrane</location>
    </subcellularLocation>
    <subcellularLocation>
        <location evidence="9">Cell membrane</location>
        <topology evidence="9">Multi-pass membrane protein</topology>
    </subcellularLocation>
    <subcellularLocation>
        <location evidence="8">Golgi apparatus</location>
    </subcellularLocation>
    <subcellularLocation>
        <location evidence="7">Membrane raft</location>
    </subcellularLocation>
</comment>
<evidence type="ECO:0000256" key="27">
    <source>
        <dbReference type="ARBA" id="ARBA00023949"/>
    </source>
</evidence>
<sequence length="457" mass="51797">MGCNRNCGLLTGTIIGAVLAILGGILIPVGNNLIEELVKKEVVIEHGTTAFKNWIVPESPIYRQIWFFDVQNPEEVMKNGSAPILKEKGPYTYRTRYTHKVNVMKHDDATLSYFLENIFLFQPNMSSGLESDNITTVNLAVVTAPVLYPNAAPALNILIQLSKSKLLQTRTVKEILWGYEDPFLKLIPFPNIDKIVGVFYPLNKTFDGPYQIYSGKDDINKVGIIQNVLIVTHTDGASFHPFINKSEELYFFSSDICRSIFVTFESEKTAKEILVYRFSVPLSTFEPPTTNPDNMCFCIDMELSRNCTLTGILDLSSCKEGKPVYITLPHFLHVSEELFHHVEGLKPVEEEHRIFLDVEPITGFTLHYAKRLQINLKVKPNSKIIALKNLKQEYLFPVLWMNETAIIGDENAELFRSKVTDKIKLLNIIQIVLITLGSVMFLGFFIAFCACRKKSSK</sequence>
<comment type="catalytic activity">
    <reaction evidence="2">
        <text>(9Z)-octadecenoate(out) = (9Z)-octadecenoate(in)</text>
        <dbReference type="Rhea" id="RHEA:33655"/>
        <dbReference type="ChEBI" id="CHEBI:30823"/>
    </reaction>
    <physiologicalReaction direction="left-to-right" evidence="2">
        <dbReference type="Rhea" id="RHEA:33656"/>
    </physiologicalReaction>
</comment>
<dbReference type="PRINTS" id="PR01609">
    <property type="entry name" value="CD36FAMILY"/>
</dbReference>
<evidence type="ECO:0000256" key="14">
    <source>
        <dbReference type="ARBA" id="ARBA00022499"/>
    </source>
</evidence>
<keyword evidence="14" id="KW-1017">Isopeptide bond</keyword>
<dbReference type="Proteomes" id="UP000472273">
    <property type="component" value="Unplaced"/>
</dbReference>
<dbReference type="Ensembl" id="ENSPTXT00000011032.1">
    <property type="protein sequence ID" value="ENSPTXP00000010677.1"/>
    <property type="gene ID" value="ENSPTXG00000007556.1"/>
</dbReference>
<dbReference type="GeneTree" id="ENSGT00940000153372"/>
<dbReference type="GO" id="GO:0042953">
    <property type="term" value="P:lipoprotein transport"/>
    <property type="evidence" value="ECO:0007669"/>
    <property type="project" value="TreeGrafter"/>
</dbReference>
<evidence type="ECO:0000256" key="11">
    <source>
        <dbReference type="ARBA" id="ARBA00020772"/>
    </source>
</evidence>
<comment type="catalytic activity">
    <reaction evidence="4">
        <text>tetradecanoate(out) = tetradecanoate(in)</text>
        <dbReference type="Rhea" id="RHEA:45252"/>
        <dbReference type="ChEBI" id="CHEBI:30807"/>
    </reaction>
    <physiologicalReaction direction="left-to-right" evidence="4">
        <dbReference type="Rhea" id="RHEA:45253"/>
    </physiologicalReaction>
</comment>
<keyword evidence="21 32" id="KW-0472">Membrane</keyword>
<comment type="catalytic activity">
    <reaction evidence="1">
        <text>(9Z,12Z)-octadecadienoate(out) = (9Z,12Z)-octadecadienoate(in)</text>
        <dbReference type="Rhea" id="RHEA:45264"/>
        <dbReference type="ChEBI" id="CHEBI:30245"/>
    </reaction>
    <physiologicalReaction direction="left-to-right" evidence="1">
        <dbReference type="Rhea" id="RHEA:45265"/>
    </physiologicalReaction>
</comment>
<dbReference type="GO" id="GO:0150094">
    <property type="term" value="P:amyloid-beta clearance by cellular catabolic process"/>
    <property type="evidence" value="ECO:0007669"/>
    <property type="project" value="TreeGrafter"/>
</dbReference>
<dbReference type="GO" id="GO:0044539">
    <property type="term" value="P:long-chain fatty acid import into cell"/>
    <property type="evidence" value="ECO:0007669"/>
    <property type="project" value="TreeGrafter"/>
</dbReference>
<organism evidence="33 34">
    <name type="scientific">Pseudonaja textilis</name>
    <name type="common">Eastern brown snake</name>
    <dbReference type="NCBI Taxonomy" id="8673"/>
    <lineage>
        <taxon>Eukaryota</taxon>
        <taxon>Metazoa</taxon>
        <taxon>Chordata</taxon>
        <taxon>Craniata</taxon>
        <taxon>Vertebrata</taxon>
        <taxon>Euteleostomi</taxon>
        <taxon>Lepidosauria</taxon>
        <taxon>Squamata</taxon>
        <taxon>Bifurcata</taxon>
        <taxon>Unidentata</taxon>
        <taxon>Episquamata</taxon>
        <taxon>Toxicofera</taxon>
        <taxon>Serpentes</taxon>
        <taxon>Colubroidea</taxon>
        <taxon>Elapidae</taxon>
        <taxon>Hydrophiinae</taxon>
        <taxon>Pseudonaja</taxon>
    </lineage>
</organism>
<comment type="catalytic activity">
    <reaction evidence="5">
        <text>butanoate(out) = butanoate(in)</text>
        <dbReference type="Rhea" id="RHEA:45248"/>
        <dbReference type="ChEBI" id="CHEBI:17968"/>
    </reaction>
    <physiologicalReaction direction="left-to-right" evidence="5">
        <dbReference type="Rhea" id="RHEA:45249"/>
    </physiologicalReaction>
</comment>
<keyword evidence="23" id="KW-1015">Disulfide bond</keyword>
<dbReference type="InterPro" id="IPR005428">
    <property type="entry name" value="CD36/SCARB1/SNMP1"/>
</dbReference>
<comment type="similarity">
    <text evidence="10">Belongs to the CD36 family.</text>
</comment>
<keyword evidence="12" id="KW-0813">Transport</keyword>
<dbReference type="GO" id="GO:0016324">
    <property type="term" value="C:apical plasma membrane"/>
    <property type="evidence" value="ECO:0007669"/>
    <property type="project" value="UniProtKB-SubCell"/>
</dbReference>
<evidence type="ECO:0000256" key="9">
    <source>
        <dbReference type="ARBA" id="ARBA00004651"/>
    </source>
</evidence>
<evidence type="ECO:0000256" key="24">
    <source>
        <dbReference type="ARBA" id="ARBA00023170"/>
    </source>
</evidence>
<dbReference type="AlphaFoldDB" id="A0A670YFZ6"/>
<evidence type="ECO:0000256" key="30">
    <source>
        <dbReference type="ARBA" id="ARBA00032188"/>
    </source>
</evidence>
<evidence type="ECO:0000256" key="12">
    <source>
        <dbReference type="ARBA" id="ARBA00022448"/>
    </source>
</evidence>
<evidence type="ECO:0000256" key="10">
    <source>
        <dbReference type="ARBA" id="ARBA00010532"/>
    </source>
</evidence>
<proteinExistence type="inferred from homology"/>
<dbReference type="GO" id="GO:0019915">
    <property type="term" value="P:lipid storage"/>
    <property type="evidence" value="ECO:0007669"/>
    <property type="project" value="TreeGrafter"/>
</dbReference>
<evidence type="ECO:0000256" key="13">
    <source>
        <dbReference type="ARBA" id="ARBA00022475"/>
    </source>
</evidence>
<evidence type="ECO:0000256" key="15">
    <source>
        <dbReference type="ARBA" id="ARBA00022692"/>
    </source>
</evidence>
<evidence type="ECO:0000256" key="19">
    <source>
        <dbReference type="ARBA" id="ARBA00023034"/>
    </source>
</evidence>
<evidence type="ECO:0000256" key="18">
    <source>
        <dbReference type="ARBA" id="ARBA00022989"/>
    </source>
</evidence>
<evidence type="ECO:0000313" key="34">
    <source>
        <dbReference type="Proteomes" id="UP000472273"/>
    </source>
</evidence>
<comment type="catalytic activity">
    <reaction evidence="3">
        <text>hexadecanoate(out) = hexadecanoate(in)</text>
        <dbReference type="Rhea" id="RHEA:45256"/>
        <dbReference type="ChEBI" id="CHEBI:7896"/>
    </reaction>
    <physiologicalReaction direction="left-to-right" evidence="3">
        <dbReference type="Rhea" id="RHEA:45257"/>
    </physiologicalReaction>
</comment>
<name>A0A670YFZ6_PSETE</name>
<dbReference type="GO" id="GO:0009986">
    <property type="term" value="C:cell surface"/>
    <property type="evidence" value="ECO:0007669"/>
    <property type="project" value="TreeGrafter"/>
</dbReference>
<evidence type="ECO:0000256" key="20">
    <source>
        <dbReference type="ARBA" id="ARBA00023055"/>
    </source>
</evidence>
<dbReference type="GO" id="GO:0005794">
    <property type="term" value="C:Golgi apparatus"/>
    <property type="evidence" value="ECO:0007669"/>
    <property type="project" value="UniProtKB-SubCell"/>
</dbReference>
<keyword evidence="13" id="KW-1003">Cell membrane</keyword>
<accession>A0A670YFZ6</accession>
<evidence type="ECO:0000256" key="21">
    <source>
        <dbReference type="ARBA" id="ARBA00023136"/>
    </source>
</evidence>
<evidence type="ECO:0000256" key="29">
    <source>
        <dbReference type="ARBA" id="ARBA00031821"/>
    </source>
</evidence>
<dbReference type="GO" id="GO:0005901">
    <property type="term" value="C:caveola"/>
    <property type="evidence" value="ECO:0007669"/>
    <property type="project" value="TreeGrafter"/>
</dbReference>
<evidence type="ECO:0000256" key="26">
    <source>
        <dbReference type="ARBA" id="ARBA00023288"/>
    </source>
</evidence>
<dbReference type="InterPro" id="IPR002159">
    <property type="entry name" value="CD36_fam"/>
</dbReference>
<keyword evidence="15 32" id="KW-0812">Transmembrane</keyword>
<keyword evidence="19" id="KW-0333">Golgi apparatus</keyword>
<gene>
    <name evidence="33" type="primary">LOC113436617</name>
</gene>
<dbReference type="Pfam" id="PF01130">
    <property type="entry name" value="CD36"/>
    <property type="match status" value="1"/>
</dbReference>
<evidence type="ECO:0000256" key="1">
    <source>
        <dbReference type="ARBA" id="ARBA00000542"/>
    </source>
</evidence>
<keyword evidence="17" id="KW-0130">Cell adhesion</keyword>
<evidence type="ECO:0000256" key="3">
    <source>
        <dbReference type="ARBA" id="ARBA00000934"/>
    </source>
</evidence>
<dbReference type="GO" id="GO:0005041">
    <property type="term" value="F:low-density lipoprotein particle receptor activity"/>
    <property type="evidence" value="ECO:0007669"/>
    <property type="project" value="TreeGrafter"/>
</dbReference>
<evidence type="ECO:0000256" key="31">
    <source>
        <dbReference type="ARBA" id="ARBA00032780"/>
    </source>
</evidence>
<dbReference type="PRINTS" id="PR01610">
    <property type="entry name" value="CD36ANTIGEN"/>
</dbReference>
<evidence type="ECO:0000256" key="32">
    <source>
        <dbReference type="SAM" id="Phobius"/>
    </source>
</evidence>
<evidence type="ECO:0000313" key="33">
    <source>
        <dbReference type="Ensembl" id="ENSPTXP00000010677.1"/>
    </source>
</evidence>
<reference evidence="33" key="2">
    <citation type="submission" date="2025-09" db="UniProtKB">
        <authorList>
            <consortium name="Ensembl"/>
        </authorList>
    </citation>
    <scope>IDENTIFICATION</scope>
</reference>
<dbReference type="OMA" id="ECIANSM"/>
<keyword evidence="25" id="KW-0325">Glycoprotein</keyword>
<evidence type="ECO:0000256" key="25">
    <source>
        <dbReference type="ARBA" id="ARBA00023180"/>
    </source>
</evidence>
<evidence type="ECO:0000256" key="22">
    <source>
        <dbReference type="ARBA" id="ARBA00023139"/>
    </source>
</evidence>
<evidence type="ECO:0000256" key="4">
    <source>
        <dbReference type="ARBA" id="ARBA00000996"/>
    </source>
</evidence>
<evidence type="ECO:0000256" key="7">
    <source>
        <dbReference type="ARBA" id="ARBA00004285"/>
    </source>
</evidence>
<evidence type="ECO:0000256" key="23">
    <source>
        <dbReference type="ARBA" id="ARBA00023157"/>
    </source>
</evidence>
<protein>
    <recommendedName>
        <fullName evidence="11">Platelet glycoprotein 4</fullName>
    </recommendedName>
    <alternativeName>
        <fullName evidence="31">Glycoprotein IIIb</fullName>
    </alternativeName>
    <alternativeName>
        <fullName evidence="29">PAS IV</fullName>
    </alternativeName>
    <alternativeName>
        <fullName evidence="30">PAS-4</fullName>
    </alternativeName>
    <alternativeName>
        <fullName evidence="28">Platelet glycoprotein IV</fullName>
    </alternativeName>
</protein>
<dbReference type="PANTHER" id="PTHR11923">
    <property type="entry name" value="SCAVENGER RECEPTOR CLASS B TYPE-1 SR-B1"/>
    <property type="match status" value="1"/>
</dbReference>
<keyword evidence="22" id="KW-0564">Palmitate</keyword>
<comment type="catalytic activity">
    <reaction evidence="27">
        <text>tetracosanoate(out) = tetracosanoate(in)</text>
        <dbReference type="Rhea" id="RHEA:45260"/>
        <dbReference type="ChEBI" id="CHEBI:31014"/>
    </reaction>
    <physiologicalReaction direction="left-to-right" evidence="27">
        <dbReference type="Rhea" id="RHEA:45261"/>
    </physiologicalReaction>
</comment>
<reference evidence="33" key="1">
    <citation type="submission" date="2025-08" db="UniProtKB">
        <authorList>
            <consortium name="Ensembl"/>
        </authorList>
    </citation>
    <scope>IDENTIFICATION</scope>
</reference>
<evidence type="ECO:0000256" key="6">
    <source>
        <dbReference type="ARBA" id="ARBA00004221"/>
    </source>
</evidence>
<keyword evidence="34" id="KW-1185">Reference proteome</keyword>
<evidence type="ECO:0000256" key="2">
    <source>
        <dbReference type="ARBA" id="ARBA00000626"/>
    </source>
</evidence>
<keyword evidence="16" id="KW-0832">Ubl conjugation</keyword>
<dbReference type="GO" id="GO:0007155">
    <property type="term" value="P:cell adhesion"/>
    <property type="evidence" value="ECO:0007669"/>
    <property type="project" value="UniProtKB-KW"/>
</dbReference>
<evidence type="ECO:0000256" key="16">
    <source>
        <dbReference type="ARBA" id="ARBA00022843"/>
    </source>
</evidence>
<feature type="transmembrane region" description="Helical" evidence="32">
    <location>
        <begin position="428"/>
        <end position="451"/>
    </location>
</feature>
<keyword evidence="18 32" id="KW-1133">Transmembrane helix</keyword>
<keyword evidence="20" id="KW-0445">Lipid transport</keyword>
<dbReference type="GO" id="GO:0005044">
    <property type="term" value="F:scavenger receptor activity"/>
    <property type="evidence" value="ECO:0007669"/>
    <property type="project" value="TreeGrafter"/>
</dbReference>
<dbReference type="GO" id="GO:0030169">
    <property type="term" value="F:low-density lipoprotein particle binding"/>
    <property type="evidence" value="ECO:0007669"/>
    <property type="project" value="TreeGrafter"/>
</dbReference>
<evidence type="ECO:0000256" key="8">
    <source>
        <dbReference type="ARBA" id="ARBA00004555"/>
    </source>
</evidence>
<evidence type="ECO:0000256" key="28">
    <source>
        <dbReference type="ARBA" id="ARBA00029966"/>
    </source>
</evidence>
<evidence type="ECO:0000256" key="17">
    <source>
        <dbReference type="ARBA" id="ARBA00022889"/>
    </source>
</evidence>
<dbReference type="GO" id="GO:0006898">
    <property type="term" value="P:receptor-mediated endocytosis"/>
    <property type="evidence" value="ECO:0007669"/>
    <property type="project" value="TreeGrafter"/>
</dbReference>
<keyword evidence="26" id="KW-0449">Lipoprotein</keyword>
<keyword evidence="24" id="KW-0675">Receptor</keyword>
<dbReference type="PANTHER" id="PTHR11923:SF12">
    <property type="entry name" value="PLATELET GLYCOPROTEIN 4"/>
    <property type="match status" value="1"/>
</dbReference>
<dbReference type="GO" id="GO:0034383">
    <property type="term" value="P:low-density lipoprotein particle clearance"/>
    <property type="evidence" value="ECO:0007669"/>
    <property type="project" value="TreeGrafter"/>
</dbReference>